<dbReference type="GO" id="GO:0008080">
    <property type="term" value="F:N-acetyltransferase activity"/>
    <property type="evidence" value="ECO:0007669"/>
    <property type="project" value="InterPro"/>
</dbReference>
<dbReference type="PROSITE" id="PS51186">
    <property type="entry name" value="GNAT"/>
    <property type="match status" value="1"/>
</dbReference>
<dbReference type="OrthoDB" id="27442at2"/>
<proteinExistence type="inferred from homology"/>
<name>A0A4R3I4C3_9GAMM</name>
<dbReference type="CDD" id="cd04301">
    <property type="entry name" value="NAT_SF"/>
    <property type="match status" value="1"/>
</dbReference>
<comment type="similarity">
    <text evidence="1">Belongs to the acetyltransferase family. RimI subfamily.</text>
</comment>
<dbReference type="SUPFAM" id="SSF55729">
    <property type="entry name" value="Acyl-CoA N-acyltransferases (Nat)"/>
    <property type="match status" value="1"/>
</dbReference>
<keyword evidence="3 6" id="KW-0808">Transferase</keyword>
<dbReference type="InterPro" id="IPR016181">
    <property type="entry name" value="Acyl_CoA_acyltransferase"/>
</dbReference>
<evidence type="ECO:0000256" key="2">
    <source>
        <dbReference type="ARBA" id="ARBA00022490"/>
    </source>
</evidence>
<dbReference type="InterPro" id="IPR000182">
    <property type="entry name" value="GNAT_dom"/>
</dbReference>
<evidence type="ECO:0000313" key="6">
    <source>
        <dbReference type="EMBL" id="TCS40440.1"/>
    </source>
</evidence>
<comment type="caution">
    <text evidence="6">The sequence shown here is derived from an EMBL/GenBank/DDBJ whole genome shotgun (WGS) entry which is preliminary data.</text>
</comment>
<evidence type="ECO:0000256" key="3">
    <source>
        <dbReference type="ARBA" id="ARBA00022679"/>
    </source>
</evidence>
<evidence type="ECO:0000256" key="4">
    <source>
        <dbReference type="ARBA" id="ARBA00023315"/>
    </source>
</evidence>
<keyword evidence="2" id="KW-0963">Cytoplasm</keyword>
<feature type="domain" description="N-acetyltransferase" evidence="5">
    <location>
        <begin position="13"/>
        <end position="159"/>
    </location>
</feature>
<dbReference type="AlphaFoldDB" id="A0A4R3I4C3"/>
<dbReference type="Proteomes" id="UP000295793">
    <property type="component" value="Unassembled WGS sequence"/>
</dbReference>
<evidence type="ECO:0000313" key="7">
    <source>
        <dbReference type="Proteomes" id="UP000295793"/>
    </source>
</evidence>
<keyword evidence="4" id="KW-0012">Acyltransferase</keyword>
<dbReference type="RefSeq" id="WP_132701950.1">
    <property type="nucleotide sequence ID" value="NZ_SLZR01000009.1"/>
</dbReference>
<keyword evidence="7" id="KW-1185">Reference proteome</keyword>
<dbReference type="EMBL" id="SLZR01000009">
    <property type="protein sequence ID" value="TCS40440.1"/>
    <property type="molecule type" value="Genomic_DNA"/>
</dbReference>
<dbReference type="Gene3D" id="3.40.630.30">
    <property type="match status" value="1"/>
</dbReference>
<accession>A0A4R3I4C3</accession>
<protein>
    <submittedName>
        <fullName evidence="6">Ribosomal-protein-alanine acetyltransferase</fullName>
    </submittedName>
</protein>
<evidence type="ECO:0000256" key="1">
    <source>
        <dbReference type="ARBA" id="ARBA00005395"/>
    </source>
</evidence>
<dbReference type="Pfam" id="PF11814">
    <property type="entry name" value="DUF3335"/>
    <property type="match status" value="1"/>
</dbReference>
<reference evidence="6 7" key="1">
    <citation type="submission" date="2019-03" db="EMBL/GenBank/DDBJ databases">
        <title>Genomic Encyclopedia of Archaeal and Bacterial Type Strains, Phase II (KMG-II): from individual species to whole genera.</title>
        <authorList>
            <person name="Goeker M."/>
        </authorList>
    </citation>
    <scope>NUCLEOTIDE SEQUENCE [LARGE SCALE GENOMIC DNA]</scope>
    <source>
        <strain evidence="6 7">DSM 15388</strain>
    </source>
</reference>
<organism evidence="6 7">
    <name type="scientific">Reinekea marinisedimentorum</name>
    <dbReference type="NCBI Taxonomy" id="230495"/>
    <lineage>
        <taxon>Bacteria</taxon>
        <taxon>Pseudomonadati</taxon>
        <taxon>Pseudomonadota</taxon>
        <taxon>Gammaproteobacteria</taxon>
        <taxon>Oceanospirillales</taxon>
        <taxon>Saccharospirillaceae</taxon>
        <taxon>Reinekea</taxon>
    </lineage>
</organism>
<dbReference type="InterPro" id="IPR006464">
    <property type="entry name" value="AcTrfase_RimI/Ard1"/>
</dbReference>
<gene>
    <name evidence="6" type="ORF">BCF53_109150</name>
</gene>
<evidence type="ECO:0000259" key="5">
    <source>
        <dbReference type="PROSITE" id="PS51186"/>
    </source>
</evidence>
<dbReference type="Pfam" id="PF00583">
    <property type="entry name" value="Acetyltransf_1"/>
    <property type="match status" value="1"/>
</dbReference>
<sequence length="374" mass="42304">MSNTAVKTQQAEIHFAAATEAHLDALVELENALFTVDRIHRRSFKRWLKSHDTLFQVVLADEQLVGYGLVLCNRGTKLARLYSIAVSPQVQGRGIGARLIEHLEQLALDQQRLFMRLEVARSNSAAYQLYLKMGYRVFGEYHDYYENHEDAIRMQKTIYTAPANEIARALPWYQQTTEFTCGPASLMMAMNGYEGAPKASQELELDIWREATTIFMTSGHGGTHPFGLAISARRRGFNVNVLVNTEKPLFVDGVRSAHKKEIIQSVHERFLETAQAEGVNIQYETPTLAGITEAMNRGETVLVLISTYRMDKKKTPHWVVVTHVNDRCIFVHDPDVSDDLLPVDSQHVPIALEDFDKMTAFGKEKLRTAIVIGR</sequence>
<dbReference type="Gene3D" id="3.90.70.10">
    <property type="entry name" value="Cysteine proteinases"/>
    <property type="match status" value="1"/>
</dbReference>
<dbReference type="InterPro" id="IPR021770">
    <property type="entry name" value="DUF3335"/>
</dbReference>
<dbReference type="NCBIfam" id="TIGR01575">
    <property type="entry name" value="rimI"/>
    <property type="match status" value="1"/>
</dbReference>
<dbReference type="InterPro" id="IPR050680">
    <property type="entry name" value="YpeA/RimI_acetyltransf"/>
</dbReference>
<dbReference type="PANTHER" id="PTHR43420">
    <property type="entry name" value="ACETYLTRANSFERASE"/>
    <property type="match status" value="1"/>
</dbReference>